<name>A0A4Q2VID5_FUSOX</name>
<evidence type="ECO:0000313" key="2">
    <source>
        <dbReference type="Proteomes" id="UP000290540"/>
    </source>
</evidence>
<proteinExistence type="predicted"/>
<accession>A0A4Q2VID5</accession>
<comment type="caution">
    <text evidence="1">The sequence shown here is derived from an EMBL/GenBank/DDBJ whole genome shotgun (WGS) entry which is preliminary data.</text>
</comment>
<dbReference type="Proteomes" id="UP000290540">
    <property type="component" value="Unassembled WGS sequence"/>
</dbReference>
<gene>
    <name evidence="1" type="ORF">BFJ63_vAg10891</name>
</gene>
<dbReference type="AlphaFoldDB" id="A0A4Q2VID5"/>
<reference evidence="1 2" key="1">
    <citation type="submission" date="2016-12" db="EMBL/GenBank/DDBJ databases">
        <title>Draft genome sequence of Fusarium oxysporum causing rot on Narcissus.</title>
        <authorList>
            <person name="Armitage A.D."/>
            <person name="Taylor A."/>
            <person name="Clarkson J.P."/>
            <person name="Harrison R.J."/>
            <person name="Jackson A.C."/>
        </authorList>
    </citation>
    <scope>NUCLEOTIDE SEQUENCE [LARGE SCALE GENOMIC DNA]</scope>
    <source>
        <strain evidence="1 2">N139</strain>
    </source>
</reference>
<sequence>MPSVTGTAYHLGSAAQVLEPVLVDQCREVLLVHLRHVESAPNRVSLALVFGSATTTTSPFGQTKAGETFVWGQKSQGPSVFGTQPDSWWAHRAWYVREPIARW</sequence>
<dbReference type="EMBL" id="MQTW01000093">
    <property type="protein sequence ID" value="RYC86249.1"/>
    <property type="molecule type" value="Genomic_DNA"/>
</dbReference>
<organism evidence="1 2">
    <name type="scientific">Fusarium oxysporum f. sp. narcissi</name>
    <dbReference type="NCBI Taxonomy" id="451672"/>
    <lineage>
        <taxon>Eukaryota</taxon>
        <taxon>Fungi</taxon>
        <taxon>Dikarya</taxon>
        <taxon>Ascomycota</taxon>
        <taxon>Pezizomycotina</taxon>
        <taxon>Sordariomycetes</taxon>
        <taxon>Hypocreomycetidae</taxon>
        <taxon>Hypocreales</taxon>
        <taxon>Nectriaceae</taxon>
        <taxon>Fusarium</taxon>
        <taxon>Fusarium oxysporum species complex</taxon>
    </lineage>
</organism>
<evidence type="ECO:0000313" key="1">
    <source>
        <dbReference type="EMBL" id="RYC86249.1"/>
    </source>
</evidence>
<protein>
    <submittedName>
        <fullName evidence="1">Uncharacterized protein</fullName>
    </submittedName>
</protein>